<dbReference type="Pfam" id="PF06722">
    <property type="entry name" value="EryCIII-like_C"/>
    <property type="match status" value="1"/>
</dbReference>
<feature type="domain" description="Erythromycin biosynthesis protein CIII-like C-terminal" evidence="1">
    <location>
        <begin position="291"/>
        <end position="420"/>
    </location>
</feature>
<evidence type="ECO:0000313" key="3">
    <source>
        <dbReference type="Proteomes" id="UP001165367"/>
    </source>
</evidence>
<dbReference type="CDD" id="cd03784">
    <property type="entry name" value="GT1_Gtf-like"/>
    <property type="match status" value="1"/>
</dbReference>
<name>A0ABS9KZE1_9BACT</name>
<proteinExistence type="predicted"/>
<dbReference type="Proteomes" id="UP001165367">
    <property type="component" value="Unassembled WGS sequence"/>
</dbReference>
<dbReference type="InterPro" id="IPR010610">
    <property type="entry name" value="EryCIII-like_C"/>
</dbReference>
<evidence type="ECO:0000259" key="1">
    <source>
        <dbReference type="Pfam" id="PF06722"/>
    </source>
</evidence>
<protein>
    <submittedName>
        <fullName evidence="2">Glycosyltransferase</fullName>
    </submittedName>
</protein>
<accession>A0ABS9KZE1</accession>
<comment type="caution">
    <text evidence="2">The sequence shown here is derived from an EMBL/GenBank/DDBJ whole genome shotgun (WGS) entry which is preliminary data.</text>
</comment>
<keyword evidence="3" id="KW-1185">Reference proteome</keyword>
<dbReference type="Gene3D" id="3.40.50.2000">
    <property type="entry name" value="Glycogen Phosphorylase B"/>
    <property type="match status" value="2"/>
</dbReference>
<reference evidence="2" key="1">
    <citation type="submission" date="2022-01" db="EMBL/GenBank/DDBJ databases">
        <authorList>
            <person name="Jo J.-H."/>
            <person name="Im W.-T."/>
        </authorList>
    </citation>
    <scope>NUCLEOTIDE SEQUENCE</scope>
    <source>
        <strain evidence="2">NA20</strain>
    </source>
</reference>
<dbReference type="SUPFAM" id="SSF53756">
    <property type="entry name" value="UDP-Glycosyltransferase/glycogen phosphorylase"/>
    <property type="match status" value="1"/>
</dbReference>
<dbReference type="PANTHER" id="PTHR21015">
    <property type="entry name" value="UDP-N-ACETYLGLUCOSAMINE--N-ACETYLMURAMYL-(PENTAPEPTIDE) PYROPHOSPHORYL-UNDECAPRENOL N-ACETYLGLUCOSAMINE TRANSFERASE 1"/>
    <property type="match status" value="1"/>
</dbReference>
<dbReference type="EMBL" id="JAKLTR010000024">
    <property type="protein sequence ID" value="MCG2617671.1"/>
    <property type="molecule type" value="Genomic_DNA"/>
</dbReference>
<dbReference type="RefSeq" id="WP_237876479.1">
    <property type="nucleotide sequence ID" value="NZ_JAKLTR010000024.1"/>
</dbReference>
<sequence length="452" mass="50620">MNNTELIRHLAGKKILFANFPADGHFNPLTGLAVYLQDLGCDVRWYTSEKYAPRLKQMGIPHVPMKAAMDISDVDNAFPEREKINGMIAKLRFDITNIFILRGPEYYADLLQLYSTSFAFDLLIADCAFTGVPFVKDLMKIPVIGIGVLPLTETSKDLPPSGLGMTPSYSLIGKIKQALLRKISDKILFKRPNQVLHEILDKYDIPHNRETVFDLLPKKTTLFLQSGTPGFEYYRSDLSSNIRFAGALLPFSSKRTLQSWFDKRLTEYKKMVIVTQGTVEKNIEKIIVPTLEALKDTDILVIATTGGSGTAELQSRFPQKNIIIADFIPFSEIMPYADAYITNGGYGGVMLGIENKVPMIVAGVHEGKNEINARVGYFKLGINLRKENPTASEIKKAVTKLLGNSAYKENLNKLAKEFATYNPNKLCAYYASRLLQQQVEQDELFPELAAIV</sequence>
<dbReference type="InterPro" id="IPR002213">
    <property type="entry name" value="UDP_glucos_trans"/>
</dbReference>
<organism evidence="2 3">
    <name type="scientific">Terrimonas ginsenosidimutans</name>
    <dbReference type="NCBI Taxonomy" id="2908004"/>
    <lineage>
        <taxon>Bacteria</taxon>
        <taxon>Pseudomonadati</taxon>
        <taxon>Bacteroidota</taxon>
        <taxon>Chitinophagia</taxon>
        <taxon>Chitinophagales</taxon>
        <taxon>Chitinophagaceae</taxon>
        <taxon>Terrimonas</taxon>
    </lineage>
</organism>
<evidence type="ECO:0000313" key="2">
    <source>
        <dbReference type="EMBL" id="MCG2617671.1"/>
    </source>
</evidence>
<dbReference type="PANTHER" id="PTHR21015:SF22">
    <property type="entry name" value="GLYCOSYLTRANSFERASE"/>
    <property type="match status" value="1"/>
</dbReference>
<gene>
    <name evidence="2" type="ORF">LZZ85_25445</name>
</gene>